<dbReference type="AlphaFoldDB" id="A0AAD6YGI3"/>
<keyword evidence="3" id="KW-1185">Reference proteome</keyword>
<evidence type="ECO:0000313" key="3">
    <source>
        <dbReference type="Proteomes" id="UP001219525"/>
    </source>
</evidence>
<organism evidence="2 3">
    <name type="scientific">Mycena pura</name>
    <dbReference type="NCBI Taxonomy" id="153505"/>
    <lineage>
        <taxon>Eukaryota</taxon>
        <taxon>Fungi</taxon>
        <taxon>Dikarya</taxon>
        <taxon>Basidiomycota</taxon>
        <taxon>Agaricomycotina</taxon>
        <taxon>Agaricomycetes</taxon>
        <taxon>Agaricomycetidae</taxon>
        <taxon>Agaricales</taxon>
        <taxon>Marasmiineae</taxon>
        <taxon>Mycenaceae</taxon>
        <taxon>Mycena</taxon>
    </lineage>
</organism>
<feature type="compositionally biased region" description="Low complexity" evidence="1">
    <location>
        <begin position="192"/>
        <end position="215"/>
    </location>
</feature>
<dbReference type="Proteomes" id="UP001219525">
    <property type="component" value="Unassembled WGS sequence"/>
</dbReference>
<reference evidence="2" key="1">
    <citation type="submission" date="2023-03" db="EMBL/GenBank/DDBJ databases">
        <title>Massive genome expansion in bonnet fungi (Mycena s.s.) driven by repeated elements and novel gene families across ecological guilds.</title>
        <authorList>
            <consortium name="Lawrence Berkeley National Laboratory"/>
            <person name="Harder C.B."/>
            <person name="Miyauchi S."/>
            <person name="Viragh M."/>
            <person name="Kuo A."/>
            <person name="Thoen E."/>
            <person name="Andreopoulos B."/>
            <person name="Lu D."/>
            <person name="Skrede I."/>
            <person name="Drula E."/>
            <person name="Henrissat B."/>
            <person name="Morin E."/>
            <person name="Kohler A."/>
            <person name="Barry K."/>
            <person name="LaButti K."/>
            <person name="Morin E."/>
            <person name="Salamov A."/>
            <person name="Lipzen A."/>
            <person name="Mereny Z."/>
            <person name="Hegedus B."/>
            <person name="Baldrian P."/>
            <person name="Stursova M."/>
            <person name="Weitz H."/>
            <person name="Taylor A."/>
            <person name="Grigoriev I.V."/>
            <person name="Nagy L.G."/>
            <person name="Martin F."/>
            <person name="Kauserud H."/>
        </authorList>
    </citation>
    <scope>NUCLEOTIDE SEQUENCE</scope>
    <source>
        <strain evidence="2">9144</strain>
    </source>
</reference>
<feature type="region of interest" description="Disordered" evidence="1">
    <location>
        <begin position="191"/>
        <end position="215"/>
    </location>
</feature>
<evidence type="ECO:0000256" key="1">
    <source>
        <dbReference type="SAM" id="MobiDB-lite"/>
    </source>
</evidence>
<accession>A0AAD6YGI3</accession>
<name>A0AAD6YGI3_9AGAR</name>
<protein>
    <submittedName>
        <fullName evidence="2">Uncharacterized protein</fullName>
    </submittedName>
</protein>
<evidence type="ECO:0000313" key="2">
    <source>
        <dbReference type="EMBL" id="KAJ7218643.1"/>
    </source>
</evidence>
<dbReference type="EMBL" id="JARJCW010000012">
    <property type="protein sequence ID" value="KAJ7218643.1"/>
    <property type="molecule type" value="Genomic_DNA"/>
</dbReference>
<gene>
    <name evidence="2" type="ORF">GGX14DRAFT_595471</name>
</gene>
<sequence length="231" mass="24815">MAVSARRWRRVPGDGSVCQATSELRTERQQLPGDGRKLGMVITMKVKGHGDGRKHLTTKQKFGDGSAMVRRWFDDGSATQKYGSGKRRTGGKRLCLGSTIAAETVKGNRIGVGRGIKSNQIGGNGRGVIKSNQIKKQLPRSREGLFSLPHLTSRCRVSCGLLLPREDFRRMPRLVSASKIGGASVPVSWDFSGSRGASGRSRSGGSSAVLSSASAQEARVNLLPLKKQTRG</sequence>
<comment type="caution">
    <text evidence="2">The sequence shown here is derived from an EMBL/GenBank/DDBJ whole genome shotgun (WGS) entry which is preliminary data.</text>
</comment>
<proteinExistence type="predicted"/>